<dbReference type="PANTHER" id="PTHR43028">
    <property type="entry name" value="3'(2'),5'-BISPHOSPHATE NUCLEOTIDASE 1"/>
    <property type="match status" value="1"/>
</dbReference>
<feature type="binding site" evidence="1">
    <location>
        <position position="89"/>
    </location>
    <ligand>
        <name>Mg(2+)</name>
        <dbReference type="ChEBI" id="CHEBI:18420"/>
        <label>1</label>
        <note>catalytic</note>
    </ligand>
</feature>
<dbReference type="InterPro" id="IPR000760">
    <property type="entry name" value="Inositol_monophosphatase-like"/>
</dbReference>
<dbReference type="Pfam" id="PF00459">
    <property type="entry name" value="Inositol_P"/>
    <property type="match status" value="1"/>
</dbReference>
<dbReference type="CDD" id="cd01638">
    <property type="entry name" value="CysQ"/>
    <property type="match status" value="1"/>
</dbReference>
<feature type="binding site" evidence="1">
    <location>
        <position position="91"/>
    </location>
    <ligand>
        <name>Mg(2+)</name>
        <dbReference type="ChEBI" id="CHEBI:18420"/>
        <label>1</label>
        <note>catalytic</note>
    </ligand>
</feature>
<feature type="binding site" evidence="1">
    <location>
        <position position="71"/>
    </location>
    <ligand>
        <name>Mg(2+)</name>
        <dbReference type="ChEBI" id="CHEBI:18420"/>
        <label>1</label>
        <note>catalytic</note>
    </ligand>
</feature>
<dbReference type="PRINTS" id="PR00377">
    <property type="entry name" value="IMPHPHTASES"/>
</dbReference>
<comment type="cofactor">
    <cofactor evidence="1">
        <name>Mg(2+)</name>
        <dbReference type="ChEBI" id="CHEBI:18420"/>
    </cofactor>
</comment>
<dbReference type="InterPro" id="IPR050725">
    <property type="entry name" value="CysQ/Inositol_MonoPase"/>
</dbReference>
<comment type="caution">
    <text evidence="3">The sequence shown here is derived from an EMBL/GenBank/DDBJ whole genome shotgun (WGS) entry which is preliminary data.</text>
</comment>
<dbReference type="SUPFAM" id="SSF56655">
    <property type="entry name" value="Carbohydrate phosphatase"/>
    <property type="match status" value="1"/>
</dbReference>
<protein>
    <submittedName>
        <fullName evidence="3">3'(2'),5'-bisphosphate nucleotidase CysQ</fullName>
    </submittedName>
</protein>
<accession>A0A329QGF9</accession>
<dbReference type="PANTHER" id="PTHR43028:SF5">
    <property type="entry name" value="3'(2'),5'-BISPHOSPHATE NUCLEOTIDASE 1"/>
    <property type="match status" value="1"/>
</dbReference>
<dbReference type="GO" id="GO:0000103">
    <property type="term" value="P:sulfate assimilation"/>
    <property type="evidence" value="ECO:0007669"/>
    <property type="project" value="TreeGrafter"/>
</dbReference>
<reference evidence="3 4" key="1">
    <citation type="submission" date="2018-06" db="EMBL/GenBank/DDBJ databases">
        <title>Phytoactinopolyspora halophila sp. nov., a novel halophilic actinomycete isolated from a saline soil in China.</title>
        <authorList>
            <person name="Tang S.-K."/>
        </authorList>
    </citation>
    <scope>NUCLEOTIDE SEQUENCE [LARGE SCALE GENOMIC DNA]</scope>
    <source>
        <strain evidence="3 4">YIM 96934</strain>
    </source>
</reference>
<dbReference type="AlphaFoldDB" id="A0A329QGF9"/>
<proteinExistence type="predicted"/>
<dbReference type="Gene3D" id="3.40.190.80">
    <property type="match status" value="1"/>
</dbReference>
<dbReference type="EMBL" id="QMIG01000020">
    <property type="protein sequence ID" value="RAW11444.1"/>
    <property type="molecule type" value="Genomic_DNA"/>
</dbReference>
<evidence type="ECO:0000256" key="1">
    <source>
        <dbReference type="PIRSR" id="PIRSR600760-2"/>
    </source>
</evidence>
<organism evidence="3 4">
    <name type="scientific">Phytoactinopolyspora halophila</name>
    <dbReference type="NCBI Taxonomy" id="1981511"/>
    <lineage>
        <taxon>Bacteria</taxon>
        <taxon>Bacillati</taxon>
        <taxon>Actinomycetota</taxon>
        <taxon>Actinomycetes</taxon>
        <taxon>Jiangellales</taxon>
        <taxon>Jiangellaceae</taxon>
        <taxon>Phytoactinopolyspora</taxon>
    </lineage>
</organism>
<keyword evidence="1" id="KW-0460">Magnesium</keyword>
<sequence>MPSSRSFVNDTDIALAARLAREAGELLLDLRAEQVPSGDARQLGAAGDRRSHEYLVRTLAEQRPGDVVMSEEGADDARRRAADRVWIVDPLDGTNEYGEGRSDWAVHVGLWQRTDTAGSDQPADGGDLVAGAVALPGRSVTLSGDPALRSVTAHPDGLDIGDAADRADPPSTQRPWRIAVSRSRAPAVARQVAEVLPVELVPLGSAGYKIVSVVLGEVDAYLHAGGQYEWDSAAPVAIARAAGLHASRIDGSPLRYNAADPYLPDLLVARPEVASAVLDACCTPGSRPVSAVPRST</sequence>
<name>A0A329QGF9_9ACTN</name>
<dbReference type="GO" id="GO:0046872">
    <property type="term" value="F:metal ion binding"/>
    <property type="evidence" value="ECO:0007669"/>
    <property type="project" value="UniProtKB-KW"/>
</dbReference>
<dbReference type="Proteomes" id="UP000250462">
    <property type="component" value="Unassembled WGS sequence"/>
</dbReference>
<dbReference type="GO" id="GO:0050427">
    <property type="term" value="P:3'-phosphoadenosine 5'-phosphosulfate metabolic process"/>
    <property type="evidence" value="ECO:0007669"/>
    <property type="project" value="TreeGrafter"/>
</dbReference>
<feature type="binding site" evidence="1">
    <location>
        <position position="92"/>
    </location>
    <ligand>
        <name>Mg(2+)</name>
        <dbReference type="ChEBI" id="CHEBI:18420"/>
        <label>1</label>
        <note>catalytic</note>
    </ligand>
</feature>
<feature type="region of interest" description="Disordered" evidence="2">
    <location>
        <begin position="146"/>
        <end position="173"/>
    </location>
</feature>
<dbReference type="OrthoDB" id="9772456at2"/>
<feature type="binding site" evidence="1">
    <location>
        <position position="231"/>
    </location>
    <ligand>
        <name>Mg(2+)</name>
        <dbReference type="ChEBI" id="CHEBI:18420"/>
        <label>1</label>
        <note>catalytic</note>
    </ligand>
</feature>
<keyword evidence="4" id="KW-1185">Reference proteome</keyword>
<evidence type="ECO:0000313" key="4">
    <source>
        <dbReference type="Proteomes" id="UP000250462"/>
    </source>
</evidence>
<dbReference type="GO" id="GO:0008441">
    <property type="term" value="F:3'(2'),5'-bisphosphate nucleotidase activity"/>
    <property type="evidence" value="ECO:0007669"/>
    <property type="project" value="TreeGrafter"/>
</dbReference>
<dbReference type="Gene3D" id="3.30.540.10">
    <property type="entry name" value="Fructose-1,6-Bisphosphatase, subunit A, domain 1"/>
    <property type="match status" value="1"/>
</dbReference>
<gene>
    <name evidence="3" type="ORF">DPM12_16535</name>
</gene>
<keyword evidence="1" id="KW-0479">Metal-binding</keyword>
<evidence type="ECO:0000313" key="3">
    <source>
        <dbReference type="EMBL" id="RAW11444.1"/>
    </source>
</evidence>
<evidence type="ECO:0000256" key="2">
    <source>
        <dbReference type="SAM" id="MobiDB-lite"/>
    </source>
</evidence>